<dbReference type="EMBL" id="CRVC01000006">
    <property type="protein sequence ID" value="COR46864.1"/>
    <property type="molecule type" value="Genomic_DNA"/>
</dbReference>
<reference evidence="2 3" key="1">
    <citation type="submission" date="2015-03" db="EMBL/GenBank/DDBJ databases">
        <authorList>
            <person name="Murphy D."/>
        </authorList>
    </citation>
    <scope>NUCLEOTIDE SEQUENCE [LARGE SCALE GENOMIC DNA]</scope>
    <source>
        <strain evidence="2 3">SMRU1708</strain>
    </source>
</reference>
<dbReference type="AlphaFoldDB" id="A0A0T9A9S4"/>
<dbReference type="GO" id="GO:0003677">
    <property type="term" value="F:DNA binding"/>
    <property type="evidence" value="ECO:0007669"/>
    <property type="project" value="InterPro"/>
</dbReference>
<dbReference type="PANTHER" id="PTHR47396:SF1">
    <property type="entry name" value="ATP-DEPENDENT HELICASE IRC3-RELATED"/>
    <property type="match status" value="1"/>
</dbReference>
<evidence type="ECO:0000313" key="2">
    <source>
        <dbReference type="EMBL" id="COR46864.1"/>
    </source>
</evidence>
<dbReference type="GO" id="GO:0005829">
    <property type="term" value="C:cytosol"/>
    <property type="evidence" value="ECO:0007669"/>
    <property type="project" value="TreeGrafter"/>
</dbReference>
<name>A0A0T9A9S4_STREE</name>
<dbReference type="Pfam" id="PF08463">
    <property type="entry name" value="EcoEI_R_C"/>
    <property type="match status" value="1"/>
</dbReference>
<protein>
    <submittedName>
        <fullName evidence="2">Type I restriction modification system protein</fullName>
    </submittedName>
</protein>
<dbReference type="InterPro" id="IPR050742">
    <property type="entry name" value="Helicase_Restrict-Modif_Enz"/>
</dbReference>
<dbReference type="GO" id="GO:0006304">
    <property type="term" value="P:DNA modification"/>
    <property type="evidence" value="ECO:0007669"/>
    <property type="project" value="InterPro"/>
</dbReference>
<sequence>MSDLEKIRLAIRDLLQFLDKTDRKPYYVNFEDRILSTVHETTAFLQVNDLRSYNEKVEHYLKTHLDEESISKLYHNKKLTSDDMLALEKLLWEKLGSKADYQNHYENKAIPRLVREIIGLDRESANRIFSKFLSDENLNARQISFVKLIVDYIVENGFLEMKVLTQEPFKSHGSVQLLFQHQLPVLRNIVQTIELINDRAGEAA</sequence>
<dbReference type="GO" id="GO:0003824">
    <property type="term" value="F:catalytic activity"/>
    <property type="evidence" value="ECO:0007669"/>
    <property type="project" value="InterPro"/>
</dbReference>
<dbReference type="PATRIC" id="fig|1313.5272.peg.983"/>
<evidence type="ECO:0000259" key="1">
    <source>
        <dbReference type="Pfam" id="PF08463"/>
    </source>
</evidence>
<accession>A0A0T9A9S4</accession>
<evidence type="ECO:0000313" key="3">
    <source>
        <dbReference type="Proteomes" id="UP000046095"/>
    </source>
</evidence>
<dbReference type="Proteomes" id="UP000046095">
    <property type="component" value="Unassembled WGS sequence"/>
</dbReference>
<gene>
    <name evidence="2" type="ORF">ERS021218_00745</name>
</gene>
<dbReference type="PANTHER" id="PTHR47396">
    <property type="entry name" value="TYPE I RESTRICTION ENZYME ECOKI R PROTEIN"/>
    <property type="match status" value="1"/>
</dbReference>
<organism evidence="2 3">
    <name type="scientific">Streptococcus pneumoniae</name>
    <dbReference type="NCBI Taxonomy" id="1313"/>
    <lineage>
        <taxon>Bacteria</taxon>
        <taxon>Bacillati</taxon>
        <taxon>Bacillota</taxon>
        <taxon>Bacilli</taxon>
        <taxon>Lactobacillales</taxon>
        <taxon>Streptococcaceae</taxon>
        <taxon>Streptococcus</taxon>
    </lineage>
</organism>
<feature type="domain" description="EcoEI R protein C-terminal" evidence="1">
    <location>
        <begin position="52"/>
        <end position="180"/>
    </location>
</feature>
<dbReference type="InterPro" id="IPR013670">
    <property type="entry name" value="EcoEI_R_C_dom"/>
</dbReference>
<proteinExistence type="predicted"/>